<dbReference type="Proteomes" id="UP000299102">
    <property type="component" value="Unassembled WGS sequence"/>
</dbReference>
<gene>
    <name evidence="2" type="ORF">EVAR_93295_1</name>
</gene>
<evidence type="ECO:0000256" key="1">
    <source>
        <dbReference type="SAM" id="MobiDB-lite"/>
    </source>
</evidence>
<name>A0A4C1USS8_EUMVA</name>
<evidence type="ECO:0000313" key="2">
    <source>
        <dbReference type="EMBL" id="GBP29498.1"/>
    </source>
</evidence>
<keyword evidence="3" id="KW-1185">Reference proteome</keyword>
<evidence type="ECO:0000313" key="3">
    <source>
        <dbReference type="Proteomes" id="UP000299102"/>
    </source>
</evidence>
<protein>
    <submittedName>
        <fullName evidence="2">Uncharacterized protein</fullName>
    </submittedName>
</protein>
<accession>A0A4C1USS8</accession>
<reference evidence="2 3" key="1">
    <citation type="journal article" date="2019" name="Commun. Biol.">
        <title>The bagworm genome reveals a unique fibroin gene that provides high tensile strength.</title>
        <authorList>
            <person name="Kono N."/>
            <person name="Nakamura H."/>
            <person name="Ohtoshi R."/>
            <person name="Tomita M."/>
            <person name="Numata K."/>
            <person name="Arakawa K."/>
        </authorList>
    </citation>
    <scope>NUCLEOTIDE SEQUENCE [LARGE SCALE GENOMIC DNA]</scope>
</reference>
<dbReference type="EMBL" id="BGZK01000221">
    <property type="protein sequence ID" value="GBP29498.1"/>
    <property type="molecule type" value="Genomic_DNA"/>
</dbReference>
<organism evidence="2 3">
    <name type="scientific">Eumeta variegata</name>
    <name type="common">Bagworm moth</name>
    <name type="synonym">Eumeta japonica</name>
    <dbReference type="NCBI Taxonomy" id="151549"/>
    <lineage>
        <taxon>Eukaryota</taxon>
        <taxon>Metazoa</taxon>
        <taxon>Ecdysozoa</taxon>
        <taxon>Arthropoda</taxon>
        <taxon>Hexapoda</taxon>
        <taxon>Insecta</taxon>
        <taxon>Pterygota</taxon>
        <taxon>Neoptera</taxon>
        <taxon>Endopterygota</taxon>
        <taxon>Lepidoptera</taxon>
        <taxon>Glossata</taxon>
        <taxon>Ditrysia</taxon>
        <taxon>Tineoidea</taxon>
        <taxon>Psychidae</taxon>
        <taxon>Oiketicinae</taxon>
        <taxon>Eumeta</taxon>
    </lineage>
</organism>
<dbReference type="AlphaFoldDB" id="A0A4C1USS8"/>
<feature type="region of interest" description="Disordered" evidence="1">
    <location>
        <begin position="49"/>
        <end position="76"/>
    </location>
</feature>
<proteinExistence type="predicted"/>
<sequence length="76" mass="8321">MCCLQPPVRPGSAARRAARHAADSRLLHVECTRMYQAGALGARHLAARPGVTPRRPDTPDKQTYTTTQRVLADVVK</sequence>
<comment type="caution">
    <text evidence="2">The sequence shown here is derived from an EMBL/GenBank/DDBJ whole genome shotgun (WGS) entry which is preliminary data.</text>
</comment>